<feature type="compositionally biased region" description="Polar residues" evidence="2">
    <location>
        <begin position="12"/>
        <end position="21"/>
    </location>
</feature>
<comment type="similarity">
    <text evidence="1">Belongs to the enoyl-CoA hydratase/isomerase family.</text>
</comment>
<dbReference type="CDD" id="cd06558">
    <property type="entry name" value="crotonase-like"/>
    <property type="match status" value="1"/>
</dbReference>
<dbReference type="Gene3D" id="3.90.226.10">
    <property type="entry name" value="2-enoyl-CoA Hydratase, Chain A, domain 1"/>
    <property type="match status" value="1"/>
</dbReference>
<dbReference type="InterPro" id="IPR001753">
    <property type="entry name" value="Enoyl-CoA_hydra/iso"/>
</dbReference>
<dbReference type="InterPro" id="IPR029045">
    <property type="entry name" value="ClpP/crotonase-like_dom_sf"/>
</dbReference>
<evidence type="ECO:0000313" key="3">
    <source>
        <dbReference type="EMBL" id="CAB4899980.1"/>
    </source>
</evidence>
<gene>
    <name evidence="3" type="ORF">UFOPK3610_00065</name>
</gene>
<dbReference type="PANTHER" id="PTHR43802:SF1">
    <property type="entry name" value="IP11341P-RELATED"/>
    <property type="match status" value="1"/>
</dbReference>
<protein>
    <submittedName>
        <fullName evidence="3">Unannotated protein</fullName>
    </submittedName>
</protein>
<dbReference type="AlphaFoldDB" id="A0A6J7G5N0"/>
<reference evidence="3" key="1">
    <citation type="submission" date="2020-05" db="EMBL/GenBank/DDBJ databases">
        <authorList>
            <person name="Chiriac C."/>
            <person name="Salcher M."/>
            <person name="Ghai R."/>
            <person name="Kavagutti S V."/>
        </authorList>
    </citation>
    <scope>NUCLEOTIDE SEQUENCE</scope>
</reference>
<evidence type="ECO:0000256" key="1">
    <source>
        <dbReference type="ARBA" id="ARBA00005254"/>
    </source>
</evidence>
<organism evidence="3">
    <name type="scientific">freshwater metagenome</name>
    <dbReference type="NCBI Taxonomy" id="449393"/>
    <lineage>
        <taxon>unclassified sequences</taxon>
        <taxon>metagenomes</taxon>
        <taxon>ecological metagenomes</taxon>
    </lineage>
</organism>
<sequence>MDWRSTHRNLDESSPNDTTFPRSVSISDMAIETPNESPVLYEVRDRVALITLNRPSALNALTPEMGDHYVTRLREADADPNVRVAVVTGAGRGFCAGADVGLLAQGPEALDAFSVGDNMSALPTLISTLSIPVVAAVNGPAAGVGFVLPLAADVRFAAPTATFASMFSRLGLIAEYGCAWLLPRIVGPARASELLLSGRSVSADEALAIGLVTSVSDDVVATAMDWANNVAAHCSPKSLRAIKAQLLEGQSQTFSEAGAQSLIGMRESFRWPDLLAALAGRAEKRSPNFPPLD</sequence>
<dbReference type="Pfam" id="PF00378">
    <property type="entry name" value="ECH_1"/>
    <property type="match status" value="1"/>
</dbReference>
<accession>A0A6J7G5N0</accession>
<feature type="region of interest" description="Disordered" evidence="2">
    <location>
        <begin position="1"/>
        <end position="21"/>
    </location>
</feature>
<dbReference type="SUPFAM" id="SSF52096">
    <property type="entry name" value="ClpP/crotonase"/>
    <property type="match status" value="1"/>
</dbReference>
<dbReference type="PANTHER" id="PTHR43802">
    <property type="entry name" value="ENOYL-COA HYDRATASE"/>
    <property type="match status" value="1"/>
</dbReference>
<evidence type="ECO:0000256" key="2">
    <source>
        <dbReference type="SAM" id="MobiDB-lite"/>
    </source>
</evidence>
<name>A0A6J7G5N0_9ZZZZ</name>
<dbReference type="EMBL" id="CAFBMR010000001">
    <property type="protein sequence ID" value="CAB4899980.1"/>
    <property type="molecule type" value="Genomic_DNA"/>
</dbReference>
<feature type="compositionally biased region" description="Basic and acidic residues" evidence="2">
    <location>
        <begin position="1"/>
        <end position="11"/>
    </location>
</feature>
<proteinExistence type="inferred from homology"/>